<proteinExistence type="predicted"/>
<protein>
    <submittedName>
        <fullName evidence="1">Uncharacterized protein</fullName>
    </submittedName>
</protein>
<keyword evidence="2" id="KW-1185">Reference proteome</keyword>
<feature type="non-terminal residue" evidence="1">
    <location>
        <position position="87"/>
    </location>
</feature>
<organism evidence="1 2">
    <name type="scientific">Striga hermonthica</name>
    <name type="common">Purple witchweed</name>
    <name type="synonym">Buchnera hermonthica</name>
    <dbReference type="NCBI Taxonomy" id="68872"/>
    <lineage>
        <taxon>Eukaryota</taxon>
        <taxon>Viridiplantae</taxon>
        <taxon>Streptophyta</taxon>
        <taxon>Embryophyta</taxon>
        <taxon>Tracheophyta</taxon>
        <taxon>Spermatophyta</taxon>
        <taxon>Magnoliopsida</taxon>
        <taxon>eudicotyledons</taxon>
        <taxon>Gunneridae</taxon>
        <taxon>Pentapetalae</taxon>
        <taxon>asterids</taxon>
        <taxon>lamiids</taxon>
        <taxon>Lamiales</taxon>
        <taxon>Orobanchaceae</taxon>
        <taxon>Buchnereae</taxon>
        <taxon>Striga</taxon>
    </lineage>
</organism>
<evidence type="ECO:0000313" key="2">
    <source>
        <dbReference type="Proteomes" id="UP001153555"/>
    </source>
</evidence>
<accession>A0A9N7NVF5</accession>
<reference evidence="1" key="1">
    <citation type="submission" date="2019-12" db="EMBL/GenBank/DDBJ databases">
        <authorList>
            <person name="Scholes J."/>
        </authorList>
    </citation>
    <scope>NUCLEOTIDE SEQUENCE</scope>
</reference>
<evidence type="ECO:0000313" key="1">
    <source>
        <dbReference type="EMBL" id="CAA0837774.1"/>
    </source>
</evidence>
<dbReference type="AlphaFoldDB" id="A0A9N7NVF5"/>
<gene>
    <name evidence="1" type="ORF">SHERM_04545</name>
</gene>
<name>A0A9N7NVF5_STRHE</name>
<comment type="caution">
    <text evidence="1">The sequence shown here is derived from an EMBL/GenBank/DDBJ whole genome shotgun (WGS) entry which is preliminary data.</text>
</comment>
<sequence length="87" mass="10300">DKPELVEVIDVASEIMVEEMFEVEILAVADEGHDETRRRNNMDEKDATFQLEIEERVPDVWMVDDESLRTRKVSKRRGMIRKWVPDP</sequence>
<dbReference type="Proteomes" id="UP001153555">
    <property type="component" value="Unassembled WGS sequence"/>
</dbReference>
<feature type="non-terminal residue" evidence="1">
    <location>
        <position position="1"/>
    </location>
</feature>
<dbReference type="EMBL" id="CACSLK010030608">
    <property type="protein sequence ID" value="CAA0837774.1"/>
    <property type="molecule type" value="Genomic_DNA"/>
</dbReference>